<keyword evidence="4" id="KW-0560">Oxidoreductase</keyword>
<dbReference type="RefSeq" id="XP_069224831.1">
    <property type="nucleotide sequence ID" value="XM_069378056.1"/>
</dbReference>
<dbReference type="PANTHER" id="PTHR42973:SF13">
    <property type="entry name" value="FAD-BINDING PCMH-TYPE DOMAIN-CONTAINING PROTEIN"/>
    <property type="match status" value="1"/>
</dbReference>
<feature type="domain" description="FAD-binding PCMH-type" evidence="6">
    <location>
        <begin position="71"/>
        <end position="244"/>
    </location>
</feature>
<name>A0AB34KDA7_9PEZI</name>
<reference evidence="7 8" key="1">
    <citation type="journal article" date="2020" name="Microbiol. Resour. Announc.">
        <title>Draft Genome Sequence of a Cladosporium Species Isolated from the Mesophotic Ascidian Didemnum maculosum.</title>
        <authorList>
            <person name="Gioti A."/>
            <person name="Siaperas R."/>
            <person name="Nikolaivits E."/>
            <person name="Le Goff G."/>
            <person name="Ouazzani J."/>
            <person name="Kotoulas G."/>
            <person name="Topakas E."/>
        </authorList>
    </citation>
    <scope>NUCLEOTIDE SEQUENCE [LARGE SCALE GENOMIC DNA]</scope>
    <source>
        <strain evidence="7 8">TM138-S3</strain>
    </source>
</reference>
<evidence type="ECO:0000259" key="6">
    <source>
        <dbReference type="PROSITE" id="PS51387"/>
    </source>
</evidence>
<comment type="caution">
    <text evidence="7">The sequence shown here is derived from an EMBL/GenBank/DDBJ whole genome shotgun (WGS) entry which is preliminary data.</text>
</comment>
<dbReference type="AlphaFoldDB" id="A0AB34KDA7"/>
<keyword evidence="8" id="KW-1185">Reference proteome</keyword>
<keyword evidence="2" id="KW-0285">Flavoprotein</keyword>
<dbReference type="InterPro" id="IPR016169">
    <property type="entry name" value="FAD-bd_PCMH_sub2"/>
</dbReference>
<keyword evidence="5" id="KW-0732">Signal</keyword>
<dbReference type="EMBL" id="JAAQHG020000221">
    <property type="protein sequence ID" value="KAL1581722.1"/>
    <property type="molecule type" value="Genomic_DNA"/>
</dbReference>
<dbReference type="InterPro" id="IPR016166">
    <property type="entry name" value="FAD-bd_PCMH"/>
</dbReference>
<dbReference type="SUPFAM" id="SSF56176">
    <property type="entry name" value="FAD-binding/transporter-associated domain-like"/>
    <property type="match status" value="1"/>
</dbReference>
<evidence type="ECO:0000256" key="5">
    <source>
        <dbReference type="SAM" id="SignalP"/>
    </source>
</evidence>
<dbReference type="InterPro" id="IPR006094">
    <property type="entry name" value="Oxid_FAD_bind_N"/>
</dbReference>
<dbReference type="Pfam" id="PF01565">
    <property type="entry name" value="FAD_binding_4"/>
    <property type="match status" value="1"/>
</dbReference>
<dbReference type="Gene3D" id="3.30.465.10">
    <property type="match status" value="1"/>
</dbReference>
<accession>A0AB34KDA7</accession>
<dbReference type="GeneID" id="96010894"/>
<keyword evidence="3" id="KW-0274">FAD</keyword>
<dbReference type="GO" id="GO:0071949">
    <property type="term" value="F:FAD binding"/>
    <property type="evidence" value="ECO:0007669"/>
    <property type="project" value="InterPro"/>
</dbReference>
<evidence type="ECO:0000256" key="4">
    <source>
        <dbReference type="ARBA" id="ARBA00023002"/>
    </source>
</evidence>
<feature type="signal peptide" evidence="5">
    <location>
        <begin position="1"/>
        <end position="22"/>
    </location>
</feature>
<sequence length="541" mass="58854">MAIQQLAMLFAVSSAIQKAALASFTSNNLTHNPFPAQAACQELQALYPAVTHYPNSTGYVQDNEDFWSQASALGPACIFTPARAEDLGHAVQILKSFSSPFAMRGGGHMPIGDFNNIDSTGVLLSSSGFKQLELEGDGHSVHVGPSNHWQDVYKYLEPEGKVVVGGRLGVVGIPGFVIGGGISFFSAQYGWASNNVKSYTVVLADGSVAKVTPENCYADLFWALRGGGNSFGLITDLELKAYDVPVVSVGIANHGNITDPSVYYGNVVDFALYGQTADEKASVIPVINTGNSARQSGIISYTTYRFWSGNISAELGNSTPASLSYLQRPEMRILKDNFAPKTMHGWSEETAPTFSKTKGLRQRFFTPLTLRVKDKARTVVALEVIHRVYFDAIAFALSELDVWFTGVSPFPMSARSLATSARKINTVEGMTIPRGDPMGLKPENLIVVEFSVSYSNNGSYEPIVTDFLTNAARQIRVELSQKGLDGLIAPWLYLNDADKSQNVFGGYPEDKVRALQQIRHKYDPDRVFTDLMPGGWKVAHA</sequence>
<dbReference type="PROSITE" id="PS51387">
    <property type="entry name" value="FAD_PCMH"/>
    <property type="match status" value="1"/>
</dbReference>
<evidence type="ECO:0000256" key="2">
    <source>
        <dbReference type="ARBA" id="ARBA00022630"/>
    </source>
</evidence>
<dbReference type="Proteomes" id="UP000803884">
    <property type="component" value="Unassembled WGS sequence"/>
</dbReference>
<dbReference type="GO" id="GO:0016491">
    <property type="term" value="F:oxidoreductase activity"/>
    <property type="evidence" value="ECO:0007669"/>
    <property type="project" value="UniProtKB-KW"/>
</dbReference>
<proteinExistence type="inferred from homology"/>
<comment type="similarity">
    <text evidence="1">Belongs to the oxygen-dependent FAD-linked oxidoreductase family.</text>
</comment>
<dbReference type="PANTHER" id="PTHR42973">
    <property type="entry name" value="BINDING OXIDOREDUCTASE, PUTATIVE (AFU_ORTHOLOGUE AFUA_1G17690)-RELATED"/>
    <property type="match status" value="1"/>
</dbReference>
<evidence type="ECO:0000256" key="1">
    <source>
        <dbReference type="ARBA" id="ARBA00005466"/>
    </source>
</evidence>
<feature type="chain" id="PRO_5044336623" description="FAD-binding PCMH-type domain-containing protein" evidence="5">
    <location>
        <begin position="23"/>
        <end position="541"/>
    </location>
</feature>
<evidence type="ECO:0000313" key="8">
    <source>
        <dbReference type="Proteomes" id="UP000803884"/>
    </source>
</evidence>
<protein>
    <recommendedName>
        <fullName evidence="6">FAD-binding PCMH-type domain-containing protein</fullName>
    </recommendedName>
</protein>
<organism evidence="7 8">
    <name type="scientific">Cladosporium halotolerans</name>
    <dbReference type="NCBI Taxonomy" id="1052096"/>
    <lineage>
        <taxon>Eukaryota</taxon>
        <taxon>Fungi</taxon>
        <taxon>Dikarya</taxon>
        <taxon>Ascomycota</taxon>
        <taxon>Pezizomycotina</taxon>
        <taxon>Dothideomycetes</taxon>
        <taxon>Dothideomycetidae</taxon>
        <taxon>Cladosporiales</taxon>
        <taxon>Cladosporiaceae</taxon>
        <taxon>Cladosporium</taxon>
    </lineage>
</organism>
<dbReference type="InterPro" id="IPR050416">
    <property type="entry name" value="FAD-linked_Oxidoreductase"/>
</dbReference>
<gene>
    <name evidence="7" type="ORF">WHR41_09453</name>
</gene>
<dbReference type="InterPro" id="IPR036318">
    <property type="entry name" value="FAD-bd_PCMH-like_sf"/>
</dbReference>
<evidence type="ECO:0000313" key="7">
    <source>
        <dbReference type="EMBL" id="KAL1581722.1"/>
    </source>
</evidence>
<evidence type="ECO:0000256" key="3">
    <source>
        <dbReference type="ARBA" id="ARBA00022827"/>
    </source>
</evidence>